<evidence type="ECO:0000313" key="4">
    <source>
        <dbReference type="Proteomes" id="UP000307217"/>
    </source>
</evidence>
<keyword evidence="1" id="KW-0812">Transmembrane</keyword>
<reference evidence="4" key="2">
    <citation type="submission" date="2019-06" db="EMBL/GenBank/DDBJ databases">
        <title>Co-occurence of chitin degradation, pigmentation and bioactivity in marine Pseudoalteromonas.</title>
        <authorList>
            <person name="Sonnenschein E.C."/>
            <person name="Bech P.K."/>
        </authorList>
    </citation>
    <scope>NUCLEOTIDE SEQUENCE [LARGE SCALE GENOMIC DNA]</scope>
    <source>
        <strain evidence="4">S3790</strain>
    </source>
</reference>
<dbReference type="InterPro" id="IPR005804">
    <property type="entry name" value="FA_desaturase_dom"/>
</dbReference>
<evidence type="ECO:0000259" key="2">
    <source>
        <dbReference type="Pfam" id="PF00487"/>
    </source>
</evidence>
<organism evidence="3 4">
    <name type="scientific">Pseudoalteromonas aurantia</name>
    <dbReference type="NCBI Taxonomy" id="43654"/>
    <lineage>
        <taxon>Bacteria</taxon>
        <taxon>Pseudomonadati</taxon>
        <taxon>Pseudomonadota</taxon>
        <taxon>Gammaproteobacteria</taxon>
        <taxon>Alteromonadales</taxon>
        <taxon>Pseudoalteromonadaceae</taxon>
        <taxon>Pseudoalteromonas</taxon>
    </lineage>
</organism>
<evidence type="ECO:0000313" key="3">
    <source>
        <dbReference type="EMBL" id="TMO65025.1"/>
    </source>
</evidence>
<feature type="transmembrane region" description="Helical" evidence="1">
    <location>
        <begin position="146"/>
        <end position="163"/>
    </location>
</feature>
<keyword evidence="1" id="KW-1133">Transmembrane helix</keyword>
<dbReference type="EMBL" id="PNBX01000097">
    <property type="protein sequence ID" value="TMO65025.1"/>
    <property type="molecule type" value="Genomic_DNA"/>
</dbReference>
<feature type="transmembrane region" description="Helical" evidence="1">
    <location>
        <begin position="35"/>
        <end position="56"/>
    </location>
</feature>
<dbReference type="RefSeq" id="WP_138593171.1">
    <property type="nucleotide sequence ID" value="NZ_PNBX01000097.1"/>
</dbReference>
<reference evidence="3 4" key="1">
    <citation type="submission" date="2018-01" db="EMBL/GenBank/DDBJ databases">
        <authorList>
            <person name="Paulsen S."/>
            <person name="Gram L.K."/>
        </authorList>
    </citation>
    <scope>NUCLEOTIDE SEQUENCE [LARGE SCALE GENOMIC DNA]</scope>
    <source>
        <strain evidence="3 4">S3790</strain>
    </source>
</reference>
<evidence type="ECO:0000256" key="1">
    <source>
        <dbReference type="SAM" id="Phobius"/>
    </source>
</evidence>
<name>A0A5S3V365_9GAMM</name>
<protein>
    <recommendedName>
        <fullName evidence="2">Fatty acid desaturase domain-containing protein</fullName>
    </recommendedName>
</protein>
<feature type="domain" description="Fatty acid desaturase" evidence="2">
    <location>
        <begin position="59"/>
        <end position="317"/>
    </location>
</feature>
<dbReference type="Proteomes" id="UP000307217">
    <property type="component" value="Unassembled WGS sequence"/>
</dbReference>
<feature type="transmembrane region" description="Helical" evidence="1">
    <location>
        <begin position="175"/>
        <end position="203"/>
    </location>
</feature>
<comment type="caution">
    <text evidence="3">The sequence shown here is derived from an EMBL/GenBank/DDBJ whole genome shotgun (WGS) entry which is preliminary data.</text>
</comment>
<feature type="transmembrane region" description="Helical" evidence="1">
    <location>
        <begin position="215"/>
        <end position="236"/>
    </location>
</feature>
<sequence>MDASPNQHIQAIVQTIKSEEQRVRSKYSILAYQDILGLLFLLLSLSGMLGVAWLYFISYLPAWLSIFIIALLTSVAHEIEHDLIHRLYFKRHPLAHNSMMLIVWLMRPNTVNPWYRRTIHLQHHKVSGTEQDIEERLVGNGAKNPILRFISIVDFLLGLMLSRKQFKQEIDGFKFFTIFNAGFPITTAYFFVLYGFVTFHSIAWWLPGSTTYPEWVVSGMAWIDFFMVVLIAPNIIRSSSLNFITSSMHYYGGVRNMLQQTQVLTHWVFAPFQLFCFNFGYTHTIHHFLPNQPFYIRQLISRRILPIMKRHGVRFNDIHSLQRANFYHGKEVVPIKRQ</sequence>
<dbReference type="OrthoDB" id="696651at2"/>
<accession>A0A5S3V365</accession>
<dbReference type="GO" id="GO:0006629">
    <property type="term" value="P:lipid metabolic process"/>
    <property type="evidence" value="ECO:0007669"/>
    <property type="project" value="InterPro"/>
</dbReference>
<dbReference type="AlphaFoldDB" id="A0A5S3V365"/>
<dbReference type="Pfam" id="PF00487">
    <property type="entry name" value="FA_desaturase"/>
    <property type="match status" value="1"/>
</dbReference>
<proteinExistence type="predicted"/>
<gene>
    <name evidence="3" type="ORF">CWC19_17970</name>
</gene>
<keyword evidence="1" id="KW-0472">Membrane</keyword>